<reference evidence="1" key="1">
    <citation type="submission" date="2014-05" db="EMBL/GenBank/DDBJ databases">
        <authorList>
            <person name="Chronopoulou M."/>
        </authorList>
    </citation>
    <scope>NUCLEOTIDE SEQUENCE</scope>
    <source>
        <tissue evidence="1">Whole organism</tissue>
    </source>
</reference>
<protein>
    <recommendedName>
        <fullName evidence="2">Transposable element P transposase</fullName>
    </recommendedName>
</protein>
<proteinExistence type="predicted"/>
<dbReference type="AlphaFoldDB" id="A0A0K2UT75"/>
<gene>
    <name evidence="1" type="primary">Dwil\GK16644</name>
</gene>
<name>A0A0K2UT75_LEPSM</name>
<organism evidence="1">
    <name type="scientific">Lepeophtheirus salmonis</name>
    <name type="common">Salmon louse</name>
    <name type="synonym">Caligus salmonis</name>
    <dbReference type="NCBI Taxonomy" id="72036"/>
    <lineage>
        <taxon>Eukaryota</taxon>
        <taxon>Metazoa</taxon>
        <taxon>Ecdysozoa</taxon>
        <taxon>Arthropoda</taxon>
        <taxon>Crustacea</taxon>
        <taxon>Multicrustacea</taxon>
        <taxon>Hexanauplia</taxon>
        <taxon>Copepoda</taxon>
        <taxon>Siphonostomatoida</taxon>
        <taxon>Caligidae</taxon>
        <taxon>Lepeophtheirus</taxon>
    </lineage>
</organism>
<sequence length="74" mass="8449">MSIGNLFNIIKEITKRGISVVTMVSDMVPLNVGLRKKLLITEGSPYFSNPSDTSKKIYVFHDVPYLIKLLRNFF</sequence>
<accession>A0A0K2UT75</accession>
<evidence type="ECO:0000313" key="1">
    <source>
        <dbReference type="EMBL" id="CDW41097.1"/>
    </source>
</evidence>
<dbReference type="EMBL" id="HACA01023736">
    <property type="protein sequence ID" value="CDW41097.1"/>
    <property type="molecule type" value="Transcribed_RNA"/>
</dbReference>
<evidence type="ECO:0008006" key="2">
    <source>
        <dbReference type="Google" id="ProtNLM"/>
    </source>
</evidence>